<feature type="transmembrane region" description="Helical" evidence="1">
    <location>
        <begin position="6"/>
        <end position="28"/>
    </location>
</feature>
<evidence type="ECO:0000256" key="1">
    <source>
        <dbReference type="SAM" id="Phobius"/>
    </source>
</evidence>
<dbReference type="InterPro" id="IPR031616">
    <property type="entry name" value="BsrE-like"/>
</dbReference>
<dbReference type="Pfam" id="PF16935">
    <property type="entry name" value="Hol_Tox"/>
    <property type="match status" value="1"/>
</dbReference>
<protein>
    <submittedName>
        <fullName evidence="2">Holin-like toxin</fullName>
    </submittedName>
</protein>
<gene>
    <name evidence="2" type="ORF">P9989_18280</name>
</gene>
<accession>A0ABY8IVR8</accession>
<name>A0ABY8IVR8_9BACI</name>
<keyword evidence="3" id="KW-1185">Reference proteome</keyword>
<sequence>MSVYEALMVAIAFSTLNVTLIALIVAIIRIKK</sequence>
<dbReference type="RefSeq" id="WP_245804749.1">
    <property type="nucleotide sequence ID" value="NZ_CP121671.1"/>
</dbReference>
<keyword evidence="1" id="KW-0812">Transmembrane</keyword>
<reference evidence="2 3" key="1">
    <citation type="submission" date="2023-04" db="EMBL/GenBank/DDBJ databases">
        <title>Genome sequence of Halobacillus naozhouensis KACC 21980.</title>
        <authorList>
            <person name="Kim S."/>
            <person name="Heo J."/>
            <person name="Kwon S.-W."/>
        </authorList>
    </citation>
    <scope>NUCLEOTIDE SEQUENCE [LARGE SCALE GENOMIC DNA]</scope>
    <source>
        <strain evidence="2 3">KCTC 13234</strain>
    </source>
</reference>
<evidence type="ECO:0000313" key="3">
    <source>
        <dbReference type="Proteomes" id="UP001221597"/>
    </source>
</evidence>
<dbReference type="Proteomes" id="UP001221597">
    <property type="component" value="Chromosome"/>
</dbReference>
<keyword evidence="1" id="KW-1133">Transmembrane helix</keyword>
<evidence type="ECO:0000313" key="2">
    <source>
        <dbReference type="EMBL" id="WFT74283.1"/>
    </source>
</evidence>
<proteinExistence type="predicted"/>
<dbReference type="EMBL" id="CP121671">
    <property type="protein sequence ID" value="WFT74283.1"/>
    <property type="molecule type" value="Genomic_DNA"/>
</dbReference>
<organism evidence="2 3">
    <name type="scientific">Halobacillus naozhouensis</name>
    <dbReference type="NCBI Taxonomy" id="554880"/>
    <lineage>
        <taxon>Bacteria</taxon>
        <taxon>Bacillati</taxon>
        <taxon>Bacillota</taxon>
        <taxon>Bacilli</taxon>
        <taxon>Bacillales</taxon>
        <taxon>Bacillaceae</taxon>
        <taxon>Halobacillus</taxon>
    </lineage>
</organism>
<keyword evidence="1" id="KW-0472">Membrane</keyword>